<dbReference type="GO" id="GO:0036243">
    <property type="term" value="F:succinate-semialdehyde dehydrogenase (NADP+) activity"/>
    <property type="evidence" value="ECO:0007669"/>
    <property type="project" value="UniProtKB-EC"/>
</dbReference>
<protein>
    <submittedName>
        <fullName evidence="5">Succinate-semialdehyde dehydrogenase [NADP(+)] 1</fullName>
        <ecNumber evidence="5">1.2.1.79</ecNumber>
    </submittedName>
</protein>
<dbReference type="EMBL" id="JYIT01000077">
    <property type="protein sequence ID" value="KJL23283.1"/>
    <property type="molecule type" value="Genomic_DNA"/>
</dbReference>
<dbReference type="AlphaFoldDB" id="A0A0F0KQZ9"/>
<dbReference type="SUPFAM" id="SSF53720">
    <property type="entry name" value="ALDH-like"/>
    <property type="match status" value="1"/>
</dbReference>
<dbReference type="PROSITE" id="PS00070">
    <property type="entry name" value="ALDEHYDE_DEHYDR_CYS"/>
    <property type="match status" value="1"/>
</dbReference>
<dbReference type="CDD" id="cd07100">
    <property type="entry name" value="ALDH_SSADH1_GabD1"/>
    <property type="match status" value="1"/>
</dbReference>
<dbReference type="Gene3D" id="3.40.309.10">
    <property type="entry name" value="Aldehyde Dehydrogenase, Chain A, domain 2"/>
    <property type="match status" value="1"/>
</dbReference>
<dbReference type="GO" id="GO:0004030">
    <property type="term" value="F:aldehyde dehydrogenase [NAD(P)+] activity"/>
    <property type="evidence" value="ECO:0007669"/>
    <property type="project" value="InterPro"/>
</dbReference>
<dbReference type="PANTHER" id="PTHR43217:SF2">
    <property type="entry name" value="SUCCINATE-SEMIALDEHYDE DEHYDROGENASE [NADP(+)]"/>
    <property type="match status" value="1"/>
</dbReference>
<dbReference type="EC" id="1.2.1.79" evidence="5"/>
<dbReference type="InterPro" id="IPR016161">
    <property type="entry name" value="Ald_DH/histidinol_DH"/>
</dbReference>
<dbReference type="InterPro" id="IPR044148">
    <property type="entry name" value="ALDH_GabD1-like"/>
</dbReference>
<evidence type="ECO:0000313" key="6">
    <source>
        <dbReference type="Proteomes" id="UP000033448"/>
    </source>
</evidence>
<evidence type="ECO:0000256" key="2">
    <source>
        <dbReference type="ARBA" id="ARBA00022857"/>
    </source>
</evidence>
<dbReference type="InterPro" id="IPR016163">
    <property type="entry name" value="Ald_DH_C"/>
</dbReference>
<gene>
    <name evidence="5" type="primary">gabD1</name>
    <name evidence="5" type="ORF">RL72_02070</name>
</gene>
<evidence type="ECO:0000259" key="4">
    <source>
        <dbReference type="Pfam" id="PF00171"/>
    </source>
</evidence>
<keyword evidence="2" id="KW-0521">NADP</keyword>
<dbReference type="PATRIC" id="fig|582680.7.peg.2118"/>
<keyword evidence="6" id="KW-1185">Reference proteome</keyword>
<dbReference type="InterPro" id="IPR016162">
    <property type="entry name" value="Ald_DH_N"/>
</dbReference>
<reference evidence="5 6" key="1">
    <citation type="submission" date="2015-02" db="EMBL/GenBank/DDBJ databases">
        <title>Draft genome sequences of ten Microbacterium spp. with emphasis on heavy metal contaminated environments.</title>
        <authorList>
            <person name="Corretto E."/>
        </authorList>
    </citation>
    <scope>NUCLEOTIDE SEQUENCE [LARGE SCALE GENOMIC DNA]</scope>
    <source>
        <strain evidence="5 6">DSM 23848</strain>
    </source>
</reference>
<comment type="caution">
    <text evidence="5">The sequence shown here is derived from an EMBL/GenBank/DDBJ whole genome shotgun (WGS) entry which is preliminary data.</text>
</comment>
<dbReference type="PANTHER" id="PTHR43217">
    <property type="entry name" value="SUCCINATE SEMIALDEHYDE DEHYDROGENASE [NAD(P)+] SAD"/>
    <property type="match status" value="1"/>
</dbReference>
<dbReference type="FunFam" id="3.40.309.10:FF:000009">
    <property type="entry name" value="Aldehyde dehydrogenase A"/>
    <property type="match status" value="1"/>
</dbReference>
<proteinExistence type="inferred from homology"/>
<evidence type="ECO:0000256" key="3">
    <source>
        <dbReference type="ARBA" id="ARBA00023002"/>
    </source>
</evidence>
<comment type="similarity">
    <text evidence="1">Belongs to the aldehyde dehydrogenase family.</text>
</comment>
<accession>A0A0F0KQZ9</accession>
<dbReference type="OrthoDB" id="6882680at2"/>
<sequence length="453" mass="47442">MTDYAVVNPATGETLATYETFTDAQIDDAVARAHAAAAVWGRTPVAERAAVVRRIAEGHRARRDEFAAIITREMGKPLAAAAGEVDFAADIIEFYADNAEKITADQPLDILGDGSAVIRKAPLGVLFGIMPWNFPAYQVARFAGPNLAIGNTIILKHAPQCPESAAILEEIYRDAGLPDGAYVNVYATNEQSAAIVADPRVQGVSVTGSERAGAAVAEIAGRNLKKVALELGGSDPFILLSTDDLDATVEAAVAARLDNNGQACNGAKRFIVVDGLYDAFVEKAVAALAAVTPADPTQEDTVLGPLVSEAAAVNLQKQVDTAVAQGATLLTGGTREGAFYAPTLLADVTPEMDVYREELFGPAAVVYRVADEDAAVALANDTSFGLGSYVYTTDEAQAERVANGIDAGMVYVNVVLADSPELPFGGVKRSGTSRELGLLAADEFVNKKLIRVA</sequence>
<dbReference type="InterPro" id="IPR016160">
    <property type="entry name" value="Ald_DH_CS_CYS"/>
</dbReference>
<evidence type="ECO:0000256" key="1">
    <source>
        <dbReference type="ARBA" id="ARBA00009986"/>
    </source>
</evidence>
<dbReference type="RefSeq" id="WP_045250751.1">
    <property type="nucleotide sequence ID" value="NZ_CP099706.1"/>
</dbReference>
<dbReference type="Gene3D" id="3.40.605.10">
    <property type="entry name" value="Aldehyde Dehydrogenase, Chain A, domain 1"/>
    <property type="match status" value="1"/>
</dbReference>
<dbReference type="InterPro" id="IPR047110">
    <property type="entry name" value="GABD/Sad-like"/>
</dbReference>
<dbReference type="InterPro" id="IPR015590">
    <property type="entry name" value="Aldehyde_DH_dom"/>
</dbReference>
<dbReference type="FunFam" id="3.40.605.10:FF:000012">
    <property type="entry name" value="NAD-dependent succinate-semialdehyde dehydrogenase"/>
    <property type="match status" value="1"/>
</dbReference>
<name>A0A0F0KQZ9_9MICO</name>
<organism evidence="5 6">
    <name type="scientific">Microbacterium azadirachtae</name>
    <dbReference type="NCBI Taxonomy" id="582680"/>
    <lineage>
        <taxon>Bacteria</taxon>
        <taxon>Bacillati</taxon>
        <taxon>Actinomycetota</taxon>
        <taxon>Actinomycetes</taxon>
        <taxon>Micrococcales</taxon>
        <taxon>Microbacteriaceae</taxon>
        <taxon>Microbacterium</taxon>
    </lineage>
</organism>
<keyword evidence="3 5" id="KW-0560">Oxidoreductase</keyword>
<evidence type="ECO:0000313" key="5">
    <source>
        <dbReference type="EMBL" id="KJL23283.1"/>
    </source>
</evidence>
<dbReference type="Pfam" id="PF00171">
    <property type="entry name" value="Aldedh"/>
    <property type="match status" value="1"/>
</dbReference>
<dbReference type="GO" id="GO:0004777">
    <property type="term" value="F:succinate-semialdehyde dehydrogenase (NAD+) activity"/>
    <property type="evidence" value="ECO:0007669"/>
    <property type="project" value="TreeGrafter"/>
</dbReference>
<feature type="domain" description="Aldehyde dehydrogenase" evidence="4">
    <location>
        <begin position="4"/>
        <end position="449"/>
    </location>
</feature>
<dbReference type="Proteomes" id="UP000033448">
    <property type="component" value="Unassembled WGS sequence"/>
</dbReference>